<sequence length="86" mass="9774">MCISSISRICSQHKFRGFVVALTNTVTTSGGWQILESERLLFLETAKTRDSSKLLPCPRVAVDRWIARRFHGTCEEQVLQLTRCCS</sequence>
<accession>A0A2K1JEC9</accession>
<dbReference type="Proteomes" id="UP000006727">
    <property type="component" value="Chromosome 15"/>
</dbReference>
<keyword evidence="3" id="KW-1185">Reference proteome</keyword>
<dbReference type="EnsemblPlants" id="Pp3c15_23907V3.1">
    <property type="protein sequence ID" value="Pp3c15_23907V3.1"/>
    <property type="gene ID" value="Pp3c15_23907"/>
</dbReference>
<reference evidence="1 3" key="1">
    <citation type="journal article" date="2008" name="Science">
        <title>The Physcomitrella genome reveals evolutionary insights into the conquest of land by plants.</title>
        <authorList>
            <person name="Rensing S."/>
            <person name="Lang D."/>
            <person name="Zimmer A."/>
            <person name="Terry A."/>
            <person name="Salamov A."/>
            <person name="Shapiro H."/>
            <person name="Nishiyama T."/>
            <person name="Perroud P.-F."/>
            <person name="Lindquist E."/>
            <person name="Kamisugi Y."/>
            <person name="Tanahashi T."/>
            <person name="Sakakibara K."/>
            <person name="Fujita T."/>
            <person name="Oishi K."/>
            <person name="Shin-I T."/>
            <person name="Kuroki Y."/>
            <person name="Toyoda A."/>
            <person name="Suzuki Y."/>
            <person name="Hashimoto A."/>
            <person name="Yamaguchi K."/>
            <person name="Sugano A."/>
            <person name="Kohara Y."/>
            <person name="Fujiyama A."/>
            <person name="Anterola A."/>
            <person name="Aoki S."/>
            <person name="Ashton N."/>
            <person name="Barbazuk W.B."/>
            <person name="Barker E."/>
            <person name="Bennetzen J."/>
            <person name="Bezanilla M."/>
            <person name="Blankenship R."/>
            <person name="Cho S.H."/>
            <person name="Dutcher S."/>
            <person name="Estelle M."/>
            <person name="Fawcett J.A."/>
            <person name="Gundlach H."/>
            <person name="Hanada K."/>
            <person name="Heyl A."/>
            <person name="Hicks K.A."/>
            <person name="Hugh J."/>
            <person name="Lohr M."/>
            <person name="Mayer K."/>
            <person name="Melkozernov A."/>
            <person name="Murata T."/>
            <person name="Nelson D."/>
            <person name="Pils B."/>
            <person name="Prigge M."/>
            <person name="Reiss B."/>
            <person name="Renner T."/>
            <person name="Rombauts S."/>
            <person name="Rushton P."/>
            <person name="Sanderfoot A."/>
            <person name="Schween G."/>
            <person name="Shiu S.-H."/>
            <person name="Stueber K."/>
            <person name="Theodoulou F.L."/>
            <person name="Tu H."/>
            <person name="Van de Peer Y."/>
            <person name="Verrier P.J."/>
            <person name="Waters E."/>
            <person name="Wood A."/>
            <person name="Yang L."/>
            <person name="Cove D."/>
            <person name="Cuming A."/>
            <person name="Hasebe M."/>
            <person name="Lucas S."/>
            <person name="Mishler D.B."/>
            <person name="Reski R."/>
            <person name="Grigoriev I."/>
            <person name="Quatrano R.S."/>
            <person name="Boore J.L."/>
        </authorList>
    </citation>
    <scope>NUCLEOTIDE SEQUENCE [LARGE SCALE GENOMIC DNA]</scope>
    <source>
        <strain evidence="2 3">cv. Gransden 2004</strain>
    </source>
</reference>
<reference evidence="1 3" key="2">
    <citation type="journal article" date="2018" name="Plant J.">
        <title>The Physcomitrella patens chromosome-scale assembly reveals moss genome structure and evolution.</title>
        <authorList>
            <person name="Lang D."/>
            <person name="Ullrich K.K."/>
            <person name="Murat F."/>
            <person name="Fuchs J."/>
            <person name="Jenkins J."/>
            <person name="Haas F.B."/>
            <person name="Piednoel M."/>
            <person name="Gundlach H."/>
            <person name="Van Bel M."/>
            <person name="Meyberg R."/>
            <person name="Vives C."/>
            <person name="Morata J."/>
            <person name="Symeonidi A."/>
            <person name="Hiss M."/>
            <person name="Muchero W."/>
            <person name="Kamisugi Y."/>
            <person name="Saleh O."/>
            <person name="Blanc G."/>
            <person name="Decker E.L."/>
            <person name="van Gessel N."/>
            <person name="Grimwood J."/>
            <person name="Hayes R.D."/>
            <person name="Graham S.W."/>
            <person name="Gunter L.E."/>
            <person name="McDaniel S.F."/>
            <person name="Hoernstein S.N.W."/>
            <person name="Larsson A."/>
            <person name="Li F.W."/>
            <person name="Perroud P.F."/>
            <person name="Phillips J."/>
            <person name="Ranjan P."/>
            <person name="Rokshar D.S."/>
            <person name="Rothfels C.J."/>
            <person name="Schneider L."/>
            <person name="Shu S."/>
            <person name="Stevenson D.W."/>
            <person name="Thummler F."/>
            <person name="Tillich M."/>
            <person name="Villarreal Aguilar J.C."/>
            <person name="Widiez T."/>
            <person name="Wong G.K."/>
            <person name="Wymore A."/>
            <person name="Zhang Y."/>
            <person name="Zimmer A.D."/>
            <person name="Quatrano R.S."/>
            <person name="Mayer K.F.X."/>
            <person name="Goodstein D."/>
            <person name="Casacuberta J.M."/>
            <person name="Vandepoele K."/>
            <person name="Reski R."/>
            <person name="Cuming A.C."/>
            <person name="Tuskan G.A."/>
            <person name="Maumus F."/>
            <person name="Salse J."/>
            <person name="Schmutz J."/>
            <person name="Rensing S.A."/>
        </authorList>
    </citation>
    <scope>NUCLEOTIDE SEQUENCE [LARGE SCALE GENOMIC DNA]</scope>
    <source>
        <strain evidence="2 3">cv. Gransden 2004</strain>
    </source>
</reference>
<evidence type="ECO:0000313" key="3">
    <source>
        <dbReference type="Proteomes" id="UP000006727"/>
    </source>
</evidence>
<evidence type="ECO:0000313" key="2">
    <source>
        <dbReference type="EnsemblPlants" id="Pp3c15_23907V3.1"/>
    </source>
</evidence>
<name>A0A2K1JEC9_PHYPA</name>
<dbReference type="EMBL" id="ABEU02000015">
    <property type="protein sequence ID" value="PNR39893.1"/>
    <property type="molecule type" value="Genomic_DNA"/>
</dbReference>
<reference evidence="2" key="3">
    <citation type="submission" date="2020-12" db="UniProtKB">
        <authorList>
            <consortium name="EnsemblPlants"/>
        </authorList>
    </citation>
    <scope>IDENTIFICATION</scope>
</reference>
<organism evidence="1">
    <name type="scientific">Physcomitrium patens</name>
    <name type="common">Spreading-leaved earth moss</name>
    <name type="synonym">Physcomitrella patens</name>
    <dbReference type="NCBI Taxonomy" id="3218"/>
    <lineage>
        <taxon>Eukaryota</taxon>
        <taxon>Viridiplantae</taxon>
        <taxon>Streptophyta</taxon>
        <taxon>Embryophyta</taxon>
        <taxon>Bryophyta</taxon>
        <taxon>Bryophytina</taxon>
        <taxon>Bryopsida</taxon>
        <taxon>Funariidae</taxon>
        <taxon>Funariales</taxon>
        <taxon>Funariaceae</taxon>
        <taxon>Physcomitrium</taxon>
    </lineage>
</organism>
<protein>
    <submittedName>
        <fullName evidence="1 2">Uncharacterized protein</fullName>
    </submittedName>
</protein>
<proteinExistence type="predicted"/>
<gene>
    <name evidence="1" type="ORF">PHYPA_020173</name>
</gene>
<evidence type="ECO:0000313" key="1">
    <source>
        <dbReference type="EMBL" id="PNR39893.1"/>
    </source>
</evidence>
<dbReference type="InParanoid" id="A0A2K1JEC9"/>
<dbReference type="AlphaFoldDB" id="A0A2K1JEC9"/>
<dbReference type="Gramene" id="Pp3c15_23907V3.1">
    <property type="protein sequence ID" value="Pp3c15_23907V3.1"/>
    <property type="gene ID" value="Pp3c15_23907"/>
</dbReference>